<dbReference type="Gene3D" id="6.10.140.1330">
    <property type="match status" value="1"/>
</dbReference>
<comment type="caution">
    <text evidence="1">The sequence shown here is derived from an EMBL/GenBank/DDBJ whole genome shotgun (WGS) entry which is preliminary data.</text>
</comment>
<gene>
    <name evidence="1" type="ORF">CTI12_AA111080</name>
</gene>
<protein>
    <submittedName>
        <fullName evidence="1">Na+/H+ antiporter</fullName>
    </submittedName>
</protein>
<dbReference type="STRING" id="35608.A0A2U1PUR2"/>
<keyword evidence="2" id="KW-1185">Reference proteome</keyword>
<name>A0A2U1PUR2_ARTAN</name>
<dbReference type="AlphaFoldDB" id="A0A2U1PUR2"/>
<dbReference type="Proteomes" id="UP000245207">
    <property type="component" value="Unassembled WGS sequence"/>
</dbReference>
<dbReference type="EMBL" id="PKPP01000710">
    <property type="protein sequence ID" value="PWA89499.1"/>
    <property type="molecule type" value="Genomic_DNA"/>
</dbReference>
<dbReference type="OrthoDB" id="1738191at2759"/>
<sequence>MQVLNEDQTPLFYRLVFGEGVVNDATSVVIFNAVQNFDLFQINTPPVALFSWWGANLVQMLTSREIMLNEAEYGEDDEEKEPQNHGYCCLKGCLIAEGCLVVGD</sequence>
<evidence type="ECO:0000313" key="2">
    <source>
        <dbReference type="Proteomes" id="UP000245207"/>
    </source>
</evidence>
<accession>A0A2U1PUR2</accession>
<evidence type="ECO:0000313" key="1">
    <source>
        <dbReference type="EMBL" id="PWA89499.1"/>
    </source>
</evidence>
<proteinExistence type="predicted"/>
<organism evidence="1 2">
    <name type="scientific">Artemisia annua</name>
    <name type="common">Sweet wormwood</name>
    <dbReference type="NCBI Taxonomy" id="35608"/>
    <lineage>
        <taxon>Eukaryota</taxon>
        <taxon>Viridiplantae</taxon>
        <taxon>Streptophyta</taxon>
        <taxon>Embryophyta</taxon>
        <taxon>Tracheophyta</taxon>
        <taxon>Spermatophyta</taxon>
        <taxon>Magnoliopsida</taxon>
        <taxon>eudicotyledons</taxon>
        <taxon>Gunneridae</taxon>
        <taxon>Pentapetalae</taxon>
        <taxon>asterids</taxon>
        <taxon>campanulids</taxon>
        <taxon>Asterales</taxon>
        <taxon>Asteraceae</taxon>
        <taxon>Asteroideae</taxon>
        <taxon>Anthemideae</taxon>
        <taxon>Artemisiinae</taxon>
        <taxon>Artemisia</taxon>
    </lineage>
</organism>
<reference evidence="1 2" key="1">
    <citation type="journal article" date="2018" name="Mol. Plant">
        <title>The genome of Artemisia annua provides insight into the evolution of Asteraceae family and artemisinin biosynthesis.</title>
        <authorList>
            <person name="Shen Q."/>
            <person name="Zhang L."/>
            <person name="Liao Z."/>
            <person name="Wang S."/>
            <person name="Yan T."/>
            <person name="Shi P."/>
            <person name="Liu M."/>
            <person name="Fu X."/>
            <person name="Pan Q."/>
            <person name="Wang Y."/>
            <person name="Lv Z."/>
            <person name="Lu X."/>
            <person name="Zhang F."/>
            <person name="Jiang W."/>
            <person name="Ma Y."/>
            <person name="Chen M."/>
            <person name="Hao X."/>
            <person name="Li L."/>
            <person name="Tang Y."/>
            <person name="Lv G."/>
            <person name="Zhou Y."/>
            <person name="Sun X."/>
            <person name="Brodelius P.E."/>
            <person name="Rose J.K.C."/>
            <person name="Tang K."/>
        </authorList>
    </citation>
    <scope>NUCLEOTIDE SEQUENCE [LARGE SCALE GENOMIC DNA]</scope>
    <source>
        <strain evidence="2">cv. Huhao1</strain>
        <tissue evidence="1">Leaf</tissue>
    </source>
</reference>